<organism evidence="2 3">
    <name type="scientific">Tengunoibacter tsumagoiensis</name>
    <dbReference type="NCBI Taxonomy" id="2014871"/>
    <lineage>
        <taxon>Bacteria</taxon>
        <taxon>Bacillati</taxon>
        <taxon>Chloroflexota</taxon>
        <taxon>Ktedonobacteria</taxon>
        <taxon>Ktedonobacterales</taxon>
        <taxon>Dictyobacteraceae</taxon>
        <taxon>Tengunoibacter</taxon>
    </lineage>
</organism>
<dbReference type="RefSeq" id="WP_126578228.1">
    <property type="nucleotide sequence ID" value="NZ_BIFR01000001.1"/>
</dbReference>
<dbReference type="InterPro" id="IPR027417">
    <property type="entry name" value="P-loop_NTPase"/>
</dbReference>
<sequence length="702" mass="79566">MENLLVQVGPIYLVPSMGLLQGLAEQQRRYPYLPDINKILQDLRQLNQGSGVPALLKVDNQGITHLTLYCSSSYAVGLYLLENNDGYSLHYLKALQLQDYEALAEGALWLKVQSWLLCTDVRMILPLSTACWPQITEAWQQLEERKVTARHQQLTAHAPVQLSPEQESFLNRMDVLLTLLQQFASTHKLPAGLSDAQLLRARQSVARLREESAPNAHLLNLLVHHSYLPYQPAKVNSVEALTEEQLELVRRVINVPDLLLVQAVSETSKVRALSECLREAVQRQQRVLFMARNPQILDSVLERLPEAIQIVRVGTEKKVSARVQSHLLTNQASSMQRSLLQRTSALQQQLAPFAHELTQVDQKLTDLHASIAQMREKEHALQSVQELVLQLTHKLVDPLQAHLSGLVTMQKTLWDRLNKRKATLARWTQRKSWLDSRSQLPGMGLLFLQLAQSQGHKLAQMEQLVQAEQAVYASNLEAYNQAQQDLQTILPANETYREYQKRIHDLQSENEALKKQALEQVRALNASLGDLTPSIPPLAPVSAEKLQTYADWYSEKRRLFARRAQLLFDWRADLTAHSELLDPELLRYADVVALSLQESTSLTGSEELEFDLALIEDAESMTLPDLLFFLAHSRRIVLSGQTASPVPDKEVYDWLATLPQHERVRLGLQDDADVRTMQELLQSTPYALLLAAQPDSAHLLHL</sequence>
<name>A0A401ZUK9_9CHLR</name>
<dbReference type="Gene3D" id="3.40.50.300">
    <property type="entry name" value="P-loop containing nucleotide triphosphate hydrolases"/>
    <property type="match status" value="2"/>
</dbReference>
<comment type="caution">
    <text evidence="2">The sequence shown here is derived from an EMBL/GenBank/DDBJ whole genome shotgun (WGS) entry which is preliminary data.</text>
</comment>
<dbReference type="Proteomes" id="UP000287352">
    <property type="component" value="Unassembled WGS sequence"/>
</dbReference>
<gene>
    <name evidence="2" type="ORF">KTT_04970</name>
</gene>
<protein>
    <submittedName>
        <fullName evidence="2">Uncharacterized protein</fullName>
    </submittedName>
</protein>
<dbReference type="OrthoDB" id="3197455at2"/>
<evidence type="ECO:0000313" key="3">
    <source>
        <dbReference type="Proteomes" id="UP000287352"/>
    </source>
</evidence>
<keyword evidence="3" id="KW-1185">Reference proteome</keyword>
<feature type="coiled-coil region" evidence="1">
    <location>
        <begin position="496"/>
        <end position="523"/>
    </location>
</feature>
<reference evidence="3" key="1">
    <citation type="submission" date="2018-12" db="EMBL/GenBank/DDBJ databases">
        <title>Tengunoibacter tsumagoiensis gen. nov., sp. nov., Dictyobacter kobayashii sp. nov., D. alpinus sp. nov., and D. joshuensis sp. nov. and description of Dictyobacteraceae fam. nov. within the order Ktedonobacterales isolated from Tengu-no-mugimeshi.</title>
        <authorList>
            <person name="Wang C.M."/>
            <person name="Zheng Y."/>
            <person name="Sakai Y."/>
            <person name="Toyoda A."/>
            <person name="Minakuchi Y."/>
            <person name="Abe K."/>
            <person name="Yokota A."/>
            <person name="Yabe S."/>
        </authorList>
    </citation>
    <scope>NUCLEOTIDE SEQUENCE [LARGE SCALE GENOMIC DNA]</scope>
    <source>
        <strain evidence="3">Uno3</strain>
    </source>
</reference>
<proteinExistence type="predicted"/>
<dbReference type="EMBL" id="BIFR01000001">
    <property type="protein sequence ID" value="GCE10638.1"/>
    <property type="molecule type" value="Genomic_DNA"/>
</dbReference>
<dbReference type="AlphaFoldDB" id="A0A401ZUK9"/>
<evidence type="ECO:0000256" key="1">
    <source>
        <dbReference type="SAM" id="Coils"/>
    </source>
</evidence>
<keyword evidence="1" id="KW-0175">Coiled coil</keyword>
<accession>A0A401ZUK9</accession>
<evidence type="ECO:0000313" key="2">
    <source>
        <dbReference type="EMBL" id="GCE10638.1"/>
    </source>
</evidence>